<keyword evidence="3" id="KW-1185">Reference proteome</keyword>
<feature type="region of interest" description="Disordered" evidence="1">
    <location>
        <begin position="1"/>
        <end position="43"/>
    </location>
</feature>
<dbReference type="Proteomes" id="UP000184255">
    <property type="component" value="Unassembled WGS sequence"/>
</dbReference>
<evidence type="ECO:0000313" key="3">
    <source>
        <dbReference type="Proteomes" id="UP000184255"/>
    </source>
</evidence>
<dbReference type="RefSeq" id="XP_041678489.1">
    <property type="nucleotide sequence ID" value="XM_041827536.1"/>
</dbReference>
<proteinExistence type="predicted"/>
<dbReference type="VEuPathDB" id="FungiDB:FMAN_05767"/>
<protein>
    <submittedName>
        <fullName evidence="2">Uncharacterized protein</fullName>
    </submittedName>
</protein>
<dbReference type="EMBL" id="FCQH01000002">
    <property type="protein sequence ID" value="CVK87058.1"/>
    <property type="molecule type" value="Genomic_DNA"/>
</dbReference>
<evidence type="ECO:0000313" key="2">
    <source>
        <dbReference type="EMBL" id="CVK87058.1"/>
    </source>
</evidence>
<feature type="region of interest" description="Disordered" evidence="1">
    <location>
        <begin position="107"/>
        <end position="148"/>
    </location>
</feature>
<dbReference type="AlphaFoldDB" id="A0A1L7SVY0"/>
<sequence>MSGNTGQAGQTDPGLQEADPVQVDHANMAPNIKEEPDGLPPPVVGTRLKDFEALHNGAKDTVFQIQILLALQSDDSHHHTSPHITTWLNFTWRGSVLDMMNEPLVDLEEVPQETKAHQPTARTEARMNDNTVPQAPPQPKQGWNKRRR</sequence>
<organism evidence="2 3">
    <name type="scientific">Fusarium mangiferae</name>
    <name type="common">Mango malformation disease fungus</name>
    <dbReference type="NCBI Taxonomy" id="192010"/>
    <lineage>
        <taxon>Eukaryota</taxon>
        <taxon>Fungi</taxon>
        <taxon>Dikarya</taxon>
        <taxon>Ascomycota</taxon>
        <taxon>Pezizomycotina</taxon>
        <taxon>Sordariomycetes</taxon>
        <taxon>Hypocreomycetidae</taxon>
        <taxon>Hypocreales</taxon>
        <taxon>Nectriaceae</taxon>
        <taxon>Fusarium</taxon>
        <taxon>Fusarium fujikuroi species complex</taxon>
    </lineage>
</organism>
<evidence type="ECO:0000256" key="1">
    <source>
        <dbReference type="SAM" id="MobiDB-lite"/>
    </source>
</evidence>
<dbReference type="GeneID" id="65085032"/>
<gene>
    <name evidence="2" type="ORF">FMAN_05767</name>
</gene>
<accession>A0A1L7SVY0</accession>
<reference evidence="3" key="1">
    <citation type="journal article" date="2016" name="Genome Biol. Evol.">
        <title>Comparative 'omics' of the Fusarium fujikuroi species complex highlights differences in genetic potential and metabolite synthesis.</title>
        <authorList>
            <person name="Niehaus E.-M."/>
            <person name="Muensterkoetter M."/>
            <person name="Proctor R.H."/>
            <person name="Brown D.W."/>
            <person name="Sharon A."/>
            <person name="Idan Y."/>
            <person name="Oren-Young L."/>
            <person name="Sieber C.M."/>
            <person name="Novak O."/>
            <person name="Pencik A."/>
            <person name="Tarkowska D."/>
            <person name="Hromadova K."/>
            <person name="Freeman S."/>
            <person name="Maymon M."/>
            <person name="Elazar M."/>
            <person name="Youssef S.A."/>
            <person name="El-Shabrawy E.S.M."/>
            <person name="Shalaby A.B.A."/>
            <person name="Houterman P."/>
            <person name="Brock N.L."/>
            <person name="Burkhardt I."/>
            <person name="Tsavkelova E.A."/>
            <person name="Dickschat J.S."/>
            <person name="Galuszka P."/>
            <person name="Gueldener U."/>
            <person name="Tudzynski B."/>
        </authorList>
    </citation>
    <scope>NUCLEOTIDE SEQUENCE [LARGE SCALE GENOMIC DNA]</scope>
    <source>
        <strain evidence="3">MRC7560</strain>
    </source>
</reference>
<comment type="caution">
    <text evidence="2">The sequence shown here is derived from an EMBL/GenBank/DDBJ whole genome shotgun (WGS) entry which is preliminary data.</text>
</comment>
<name>A0A1L7SVY0_FUSMA</name>
<feature type="compositionally biased region" description="Polar residues" evidence="1">
    <location>
        <begin position="1"/>
        <end position="10"/>
    </location>
</feature>